<keyword evidence="2 3" id="KW-0808">Transferase</keyword>
<dbReference type="GO" id="GO:0008713">
    <property type="term" value="F:ADP-heptose-lipopolysaccharide heptosyltransferase activity"/>
    <property type="evidence" value="ECO:0007669"/>
    <property type="project" value="TreeGrafter"/>
</dbReference>
<dbReference type="KEGG" id="tcd:AAIA72_15360"/>
<evidence type="ECO:0000313" key="3">
    <source>
        <dbReference type="EMBL" id="XDT72154.1"/>
    </source>
</evidence>
<dbReference type="SUPFAM" id="SSF53756">
    <property type="entry name" value="UDP-Glycosyltransferase/glycogen phosphorylase"/>
    <property type="match status" value="1"/>
</dbReference>
<evidence type="ECO:0000256" key="1">
    <source>
        <dbReference type="ARBA" id="ARBA00022676"/>
    </source>
</evidence>
<dbReference type="EC" id="2.4.-.-" evidence="3"/>
<dbReference type="PANTHER" id="PTHR30160">
    <property type="entry name" value="TETRAACYLDISACCHARIDE 4'-KINASE-RELATED"/>
    <property type="match status" value="1"/>
</dbReference>
<keyword evidence="1 3" id="KW-0328">Glycosyltransferase</keyword>
<reference evidence="3" key="1">
    <citation type="submission" date="2024-05" db="EMBL/GenBank/DDBJ databases">
        <title>Genome sequencing of novel strain.</title>
        <authorList>
            <person name="Ganbat D."/>
            <person name="Ganbat S."/>
            <person name="Lee S.-J."/>
        </authorList>
    </citation>
    <scope>NUCLEOTIDE SEQUENCE</scope>
    <source>
        <strain evidence="3">SMD15-11</strain>
    </source>
</reference>
<dbReference type="Pfam" id="PF01075">
    <property type="entry name" value="Glyco_transf_9"/>
    <property type="match status" value="1"/>
</dbReference>
<proteinExistence type="predicted"/>
<protein>
    <submittedName>
        <fullName evidence="3">Glycosyltransferase family 9 protein</fullName>
        <ecNumber evidence="3">2.4.-.-</ecNumber>
    </submittedName>
</protein>
<sequence>MNVLVIRRDNIGDLICTLPMLATLKQHRPEVTLHVLVNSYNVPVLQGLDYIDHIHVYTKGKHRDEGQSLLAVYIQKLMTFLRLRKAGLSVAIAASGGFNRRAVSFARLAGARRIISFCEPGQSRSVTDPVALPASREHEAFRMMRLLVPLGLDLLPPPAPRLVVAPEETRAILGHMPQRTPERTLTGCHISARRPANRWTRDHWIRLIHQLYQSGHQVALFWAPGKQDDPRHPGDDDLAREIVQNCPPGSVIPVPTRHLRELIAGLALCDRLILSDGGHMHIGAALGRPMVCFFGDTDSQRWYPHGSPYELLQPESQRVKDIAPEDVMAALDRLTARTASCT</sequence>
<dbReference type="GO" id="GO:0009244">
    <property type="term" value="P:lipopolysaccharide core region biosynthetic process"/>
    <property type="evidence" value="ECO:0007669"/>
    <property type="project" value="TreeGrafter"/>
</dbReference>
<evidence type="ECO:0000256" key="2">
    <source>
        <dbReference type="ARBA" id="ARBA00022679"/>
    </source>
</evidence>
<dbReference type="GO" id="GO:0005829">
    <property type="term" value="C:cytosol"/>
    <property type="evidence" value="ECO:0007669"/>
    <property type="project" value="TreeGrafter"/>
</dbReference>
<dbReference type="InterPro" id="IPR002201">
    <property type="entry name" value="Glyco_trans_9"/>
</dbReference>
<gene>
    <name evidence="3" type="ORF">AAIA72_15360</name>
</gene>
<dbReference type="AlphaFoldDB" id="A0AB39UVX3"/>
<dbReference type="CDD" id="cd03789">
    <property type="entry name" value="GT9_LPS_heptosyltransferase"/>
    <property type="match status" value="1"/>
</dbReference>
<dbReference type="InterPro" id="IPR051199">
    <property type="entry name" value="LPS_LOS_Heptosyltrfase"/>
</dbReference>
<dbReference type="Gene3D" id="3.40.50.2000">
    <property type="entry name" value="Glycogen Phosphorylase B"/>
    <property type="match status" value="2"/>
</dbReference>
<dbReference type="PANTHER" id="PTHR30160:SF1">
    <property type="entry name" value="LIPOPOLYSACCHARIDE 1,2-N-ACETYLGLUCOSAMINETRANSFERASE-RELATED"/>
    <property type="match status" value="1"/>
</dbReference>
<accession>A0AB39UVX3</accession>
<dbReference type="EMBL" id="CP154858">
    <property type="protein sequence ID" value="XDT72154.1"/>
    <property type="molecule type" value="Genomic_DNA"/>
</dbReference>
<organism evidence="3">
    <name type="scientific">Thermohahella caldifontis</name>
    <dbReference type="NCBI Taxonomy" id="3142973"/>
    <lineage>
        <taxon>Bacteria</taxon>
        <taxon>Pseudomonadati</taxon>
        <taxon>Pseudomonadota</taxon>
        <taxon>Gammaproteobacteria</taxon>
        <taxon>Oceanospirillales</taxon>
        <taxon>Hahellaceae</taxon>
        <taxon>Thermohahella</taxon>
    </lineage>
</organism>
<name>A0AB39UVX3_9GAMM</name>
<dbReference type="RefSeq" id="WP_369601167.1">
    <property type="nucleotide sequence ID" value="NZ_CP154858.1"/>
</dbReference>